<evidence type="ECO:0000256" key="2">
    <source>
        <dbReference type="ARBA" id="ARBA00022692"/>
    </source>
</evidence>
<reference evidence="6 7" key="1">
    <citation type="submission" date="2024-07" db="EMBL/GenBank/DDBJ databases">
        <title>Draft sequence of the Neodothiora populina.</title>
        <authorList>
            <person name="Drown D.D."/>
            <person name="Schuette U.S."/>
            <person name="Buechlein A.B."/>
            <person name="Rusch D.R."/>
            <person name="Winton L.W."/>
            <person name="Adams G.A."/>
        </authorList>
    </citation>
    <scope>NUCLEOTIDE SEQUENCE [LARGE SCALE GENOMIC DNA]</scope>
    <source>
        <strain evidence="6 7">CPC 39397</strain>
    </source>
</reference>
<keyword evidence="2 5" id="KW-0812">Transmembrane</keyword>
<name>A0ABR3PD82_9PEZI</name>
<evidence type="ECO:0000313" key="6">
    <source>
        <dbReference type="EMBL" id="KAL1303949.1"/>
    </source>
</evidence>
<protein>
    <recommendedName>
        <fullName evidence="8">PQ loop repeat protein</fullName>
    </recommendedName>
</protein>
<organism evidence="6 7">
    <name type="scientific">Neodothiora populina</name>
    <dbReference type="NCBI Taxonomy" id="2781224"/>
    <lineage>
        <taxon>Eukaryota</taxon>
        <taxon>Fungi</taxon>
        <taxon>Dikarya</taxon>
        <taxon>Ascomycota</taxon>
        <taxon>Pezizomycotina</taxon>
        <taxon>Dothideomycetes</taxon>
        <taxon>Dothideomycetidae</taxon>
        <taxon>Dothideales</taxon>
        <taxon>Dothioraceae</taxon>
        <taxon>Neodothiora</taxon>
    </lineage>
</organism>
<feature type="transmembrane region" description="Helical" evidence="5">
    <location>
        <begin position="46"/>
        <end position="68"/>
    </location>
</feature>
<dbReference type="Pfam" id="PF04193">
    <property type="entry name" value="PQ-loop"/>
    <property type="match status" value="2"/>
</dbReference>
<gene>
    <name evidence="6" type="ORF">AAFC00_000399</name>
</gene>
<keyword evidence="4 5" id="KW-0472">Membrane</keyword>
<evidence type="ECO:0008006" key="8">
    <source>
        <dbReference type="Google" id="ProtNLM"/>
    </source>
</evidence>
<dbReference type="PANTHER" id="PTHR14856">
    <property type="entry name" value="PQ-LOOP REPEAT-CONTAINING PROTEIN 1-LIKE PROTEIN"/>
    <property type="match status" value="1"/>
</dbReference>
<keyword evidence="3 5" id="KW-1133">Transmembrane helix</keyword>
<dbReference type="Proteomes" id="UP001562354">
    <property type="component" value="Unassembled WGS sequence"/>
</dbReference>
<dbReference type="PANTHER" id="PTHR14856:SF9">
    <property type="entry name" value="PQ-LOOP REPEAT-CONTAINING PROTEIN 1"/>
    <property type="match status" value="1"/>
</dbReference>
<feature type="transmembrane region" description="Helical" evidence="5">
    <location>
        <begin position="136"/>
        <end position="154"/>
    </location>
</feature>
<evidence type="ECO:0000256" key="5">
    <source>
        <dbReference type="SAM" id="Phobius"/>
    </source>
</evidence>
<evidence type="ECO:0000256" key="3">
    <source>
        <dbReference type="ARBA" id="ARBA00022989"/>
    </source>
</evidence>
<dbReference type="GeneID" id="95974102"/>
<dbReference type="InterPro" id="IPR052241">
    <property type="entry name" value="SLC66/Scramblase_ANY1"/>
</dbReference>
<dbReference type="RefSeq" id="XP_069200224.1">
    <property type="nucleotide sequence ID" value="XM_069343693.1"/>
</dbReference>
<dbReference type="Gene3D" id="1.20.1280.290">
    <property type="match status" value="2"/>
</dbReference>
<accession>A0ABR3PD82</accession>
<evidence type="ECO:0000256" key="4">
    <source>
        <dbReference type="ARBA" id="ARBA00023136"/>
    </source>
</evidence>
<feature type="transmembrane region" description="Helical" evidence="5">
    <location>
        <begin position="6"/>
        <end position="25"/>
    </location>
</feature>
<evidence type="ECO:0000256" key="1">
    <source>
        <dbReference type="ARBA" id="ARBA00004141"/>
    </source>
</evidence>
<dbReference type="InterPro" id="IPR006603">
    <property type="entry name" value="PQ-loop_rpt"/>
</dbReference>
<comment type="subcellular location">
    <subcellularLocation>
        <location evidence="1">Membrane</location>
        <topology evidence="1">Multi-pass membrane protein</topology>
    </subcellularLocation>
</comment>
<comment type="caution">
    <text evidence="6">The sequence shown here is derived from an EMBL/GenBank/DDBJ whole genome shotgun (WGS) entry which is preliminary data.</text>
</comment>
<proteinExistence type="predicted"/>
<evidence type="ECO:0000313" key="7">
    <source>
        <dbReference type="Proteomes" id="UP001562354"/>
    </source>
</evidence>
<dbReference type="EMBL" id="JBFMKM010000009">
    <property type="protein sequence ID" value="KAL1303949.1"/>
    <property type="molecule type" value="Genomic_DNA"/>
</dbReference>
<keyword evidence="7" id="KW-1185">Reference proteome</keyword>
<feature type="transmembrane region" description="Helical" evidence="5">
    <location>
        <begin position="74"/>
        <end position="95"/>
    </location>
</feature>
<sequence>MGLEQLSISSLITWLITHIAPVFLVTSPVTSYGDQIYAMHRSRSSAGFSLDIPLIMLVASILKLFYWLGAHYDMSLLLQAGLMVIVQSVLLHVALQNRPPSRAANTPFAGSANGDSVAKRPFNFWQWRLARPYWKFLGYYSLTLLILQAIFGQTPWFTALQGYIALSIEATLPLPQILSNQRNRSCKGFRLSVLANWLLGDAMKMCFFFLADSTIPWSFKLCGLFQASCDSYLGVQYWMFGEGVSEDETLGKDMRLS</sequence>